<accession>A0A1L0BUZ2</accession>
<evidence type="ECO:0000313" key="7">
    <source>
        <dbReference type="EMBL" id="SGZ55083.1"/>
    </source>
</evidence>
<reference evidence="7 8" key="1">
    <citation type="submission" date="2016-10" db="EMBL/GenBank/DDBJ databases">
        <authorList>
            <person name="de Groot N.N."/>
        </authorList>
    </citation>
    <scope>NUCLEOTIDE SEQUENCE [LARGE SCALE GENOMIC DNA]</scope>
    <source>
        <strain evidence="7 8">PYCC 4715</strain>
    </source>
</reference>
<evidence type="ECO:0000256" key="3">
    <source>
        <dbReference type="ARBA" id="ARBA00022989"/>
    </source>
</evidence>
<dbReference type="PANTHER" id="PTHR28013:SF3">
    <property type="entry name" value="PROTEIN DCV1-RELATED"/>
    <property type="match status" value="1"/>
</dbReference>
<evidence type="ECO:0000256" key="1">
    <source>
        <dbReference type="ARBA" id="ARBA00004141"/>
    </source>
</evidence>
<evidence type="ECO:0000256" key="2">
    <source>
        <dbReference type="ARBA" id="ARBA00022692"/>
    </source>
</evidence>
<organism evidence="7 8">
    <name type="scientific">Sungouiella intermedia</name>
    <dbReference type="NCBI Taxonomy" id="45354"/>
    <lineage>
        <taxon>Eukaryota</taxon>
        <taxon>Fungi</taxon>
        <taxon>Dikarya</taxon>
        <taxon>Ascomycota</taxon>
        <taxon>Saccharomycotina</taxon>
        <taxon>Pichiomycetes</taxon>
        <taxon>Metschnikowiaceae</taxon>
        <taxon>Sungouiella</taxon>
    </lineage>
</organism>
<dbReference type="GO" id="GO:0035838">
    <property type="term" value="C:growing cell tip"/>
    <property type="evidence" value="ECO:0007669"/>
    <property type="project" value="TreeGrafter"/>
</dbReference>
<dbReference type="InterPro" id="IPR051380">
    <property type="entry name" value="pH-response_reg_palI/RIM9"/>
</dbReference>
<keyword evidence="2 6" id="KW-0812">Transmembrane</keyword>
<dbReference type="Proteomes" id="UP000182259">
    <property type="component" value="Chromosome IV"/>
</dbReference>
<comment type="subcellular location">
    <subcellularLocation>
        <location evidence="1">Membrane</location>
        <topology evidence="1">Multi-pass membrane protein</topology>
    </subcellularLocation>
</comment>
<dbReference type="GO" id="GO:0005886">
    <property type="term" value="C:plasma membrane"/>
    <property type="evidence" value="ECO:0007669"/>
    <property type="project" value="InterPro"/>
</dbReference>
<dbReference type="GO" id="GO:0032153">
    <property type="term" value="C:cell division site"/>
    <property type="evidence" value="ECO:0007669"/>
    <property type="project" value="TreeGrafter"/>
</dbReference>
<dbReference type="EMBL" id="LT635767">
    <property type="protein sequence ID" value="SGZ55083.1"/>
    <property type="molecule type" value="Genomic_DNA"/>
</dbReference>
<gene>
    <name evidence="7" type="ORF">SAMEA4029009_CIC11G00000005245</name>
</gene>
<feature type="transmembrane region" description="Helical" evidence="6">
    <location>
        <begin position="104"/>
        <end position="130"/>
    </location>
</feature>
<evidence type="ECO:0000313" key="8">
    <source>
        <dbReference type="Proteomes" id="UP000182259"/>
    </source>
</evidence>
<dbReference type="AlphaFoldDB" id="A0A1L0BUZ2"/>
<dbReference type="InterPro" id="IPR009571">
    <property type="entry name" value="SUR7/Rim9-like_fungi"/>
</dbReference>
<feature type="transmembrane region" description="Helical" evidence="6">
    <location>
        <begin position="168"/>
        <end position="191"/>
    </location>
</feature>
<evidence type="ECO:0000256" key="6">
    <source>
        <dbReference type="SAM" id="Phobius"/>
    </source>
</evidence>
<sequence>MHSGIIFIGCLSLVSWVIQFLPVISVPITGRLINYELHFSTFNNYTYGVFGVCDISRNVCSHPTIGYPSSDLFYYDHMGVSVTDEELAEIGLPSDATRSISKLLVVHIVAFCFTSALMLESILLLVVLYVHDKHPGLLLLSLLRRHKKNVTEQPIKPRKKDITPYLEWMLLFSLLSFVLTLLAFLADILLFIPRLSFLGWIQLLPILLMALIASLVCFMKRSISSRRHLEEEEAYPANEMRSKNGILPRWADDTGSDDGFYVYTNGFYTANNDTDRQSPEVHILGPGRHYSDETRHSEDLADGIELRNIRRES</sequence>
<protein>
    <submittedName>
        <fullName evidence="7">CIC11C00000005245</fullName>
    </submittedName>
</protein>
<evidence type="ECO:0000256" key="5">
    <source>
        <dbReference type="SAM" id="MobiDB-lite"/>
    </source>
</evidence>
<dbReference type="Pfam" id="PF06687">
    <property type="entry name" value="SUR7"/>
    <property type="match status" value="1"/>
</dbReference>
<feature type="transmembrane region" description="Helical" evidence="6">
    <location>
        <begin position="5"/>
        <end position="28"/>
    </location>
</feature>
<feature type="region of interest" description="Disordered" evidence="5">
    <location>
        <begin position="273"/>
        <end position="297"/>
    </location>
</feature>
<name>A0A1L0BUZ2_9ASCO</name>
<feature type="transmembrane region" description="Helical" evidence="6">
    <location>
        <begin position="197"/>
        <end position="218"/>
    </location>
</feature>
<dbReference type="PANTHER" id="PTHR28013">
    <property type="entry name" value="PROTEIN DCV1-RELATED"/>
    <property type="match status" value="1"/>
</dbReference>
<evidence type="ECO:0000256" key="4">
    <source>
        <dbReference type="ARBA" id="ARBA00023136"/>
    </source>
</evidence>
<keyword evidence="4 6" id="KW-0472">Membrane</keyword>
<keyword evidence="3 6" id="KW-1133">Transmembrane helix</keyword>
<proteinExistence type="predicted"/>